<name>A0A072UA36_MEDTR</name>
<keyword evidence="2" id="KW-0472">Membrane</keyword>
<gene>
    <name evidence="2" type="ordered locus">MTR_6g038270</name>
</gene>
<dbReference type="HOGENOM" id="CLU_3127376_0_0_1"/>
<dbReference type="EnsemblPlants" id="KEH25948">
    <property type="protein sequence ID" value="KEH25948"/>
    <property type="gene ID" value="MTR_6g038270"/>
</dbReference>
<reference evidence="2 4" key="2">
    <citation type="journal article" date="2014" name="BMC Genomics">
        <title>An improved genome release (version Mt4.0) for the model legume Medicago truncatula.</title>
        <authorList>
            <person name="Tang H."/>
            <person name="Krishnakumar V."/>
            <person name="Bidwell S."/>
            <person name="Rosen B."/>
            <person name="Chan A."/>
            <person name="Zhou S."/>
            <person name="Gentzbittel L."/>
            <person name="Childs K.L."/>
            <person name="Yandell M."/>
            <person name="Gundlach H."/>
            <person name="Mayer K.F."/>
            <person name="Schwartz D.C."/>
            <person name="Town C.D."/>
        </authorList>
    </citation>
    <scope>GENOME REANNOTATION</scope>
    <source>
        <strain evidence="2">A17</strain>
        <strain evidence="3 4">cv. Jemalong A17</strain>
    </source>
</reference>
<proteinExistence type="predicted"/>
<keyword evidence="2" id="KW-0812">Transmembrane</keyword>
<sequence>MALMFVVFFVAIALSLVGNTYATRQGDAGETQTRELSKSSSIATYPFFRT</sequence>
<evidence type="ECO:0000256" key="1">
    <source>
        <dbReference type="SAM" id="SignalP"/>
    </source>
</evidence>
<reference evidence="3" key="3">
    <citation type="submission" date="2015-04" db="UniProtKB">
        <authorList>
            <consortium name="EnsemblPlants"/>
        </authorList>
    </citation>
    <scope>IDENTIFICATION</scope>
    <source>
        <strain evidence="3">cv. Jemalong A17</strain>
    </source>
</reference>
<keyword evidence="4" id="KW-1185">Reference proteome</keyword>
<evidence type="ECO:0000313" key="2">
    <source>
        <dbReference type="EMBL" id="KEH25948.1"/>
    </source>
</evidence>
<protein>
    <submittedName>
        <fullName evidence="2">Transmembrane protein, putative</fullName>
    </submittedName>
</protein>
<reference evidence="2 4" key="1">
    <citation type="journal article" date="2011" name="Nature">
        <title>The Medicago genome provides insight into the evolution of rhizobial symbioses.</title>
        <authorList>
            <person name="Young N.D."/>
            <person name="Debelle F."/>
            <person name="Oldroyd G.E."/>
            <person name="Geurts R."/>
            <person name="Cannon S.B."/>
            <person name="Udvardi M.K."/>
            <person name="Benedito V.A."/>
            <person name="Mayer K.F."/>
            <person name="Gouzy J."/>
            <person name="Schoof H."/>
            <person name="Van de Peer Y."/>
            <person name="Proost S."/>
            <person name="Cook D.R."/>
            <person name="Meyers B.C."/>
            <person name="Spannagl M."/>
            <person name="Cheung F."/>
            <person name="De Mita S."/>
            <person name="Krishnakumar V."/>
            <person name="Gundlach H."/>
            <person name="Zhou S."/>
            <person name="Mudge J."/>
            <person name="Bharti A.K."/>
            <person name="Murray J.D."/>
            <person name="Naoumkina M.A."/>
            <person name="Rosen B."/>
            <person name="Silverstein K.A."/>
            <person name="Tang H."/>
            <person name="Rombauts S."/>
            <person name="Zhao P.X."/>
            <person name="Zhou P."/>
            <person name="Barbe V."/>
            <person name="Bardou P."/>
            <person name="Bechner M."/>
            <person name="Bellec A."/>
            <person name="Berger A."/>
            <person name="Berges H."/>
            <person name="Bidwell S."/>
            <person name="Bisseling T."/>
            <person name="Choisne N."/>
            <person name="Couloux A."/>
            <person name="Denny R."/>
            <person name="Deshpande S."/>
            <person name="Dai X."/>
            <person name="Doyle J.J."/>
            <person name="Dudez A.M."/>
            <person name="Farmer A.D."/>
            <person name="Fouteau S."/>
            <person name="Franken C."/>
            <person name="Gibelin C."/>
            <person name="Gish J."/>
            <person name="Goldstein S."/>
            <person name="Gonzalez A.J."/>
            <person name="Green P.J."/>
            <person name="Hallab A."/>
            <person name="Hartog M."/>
            <person name="Hua A."/>
            <person name="Humphray S.J."/>
            <person name="Jeong D.H."/>
            <person name="Jing Y."/>
            <person name="Jocker A."/>
            <person name="Kenton S.M."/>
            <person name="Kim D.J."/>
            <person name="Klee K."/>
            <person name="Lai H."/>
            <person name="Lang C."/>
            <person name="Lin S."/>
            <person name="Macmil S.L."/>
            <person name="Magdelenat G."/>
            <person name="Matthews L."/>
            <person name="McCorrison J."/>
            <person name="Monaghan E.L."/>
            <person name="Mun J.H."/>
            <person name="Najar F.Z."/>
            <person name="Nicholson C."/>
            <person name="Noirot C."/>
            <person name="O'Bleness M."/>
            <person name="Paule C.R."/>
            <person name="Poulain J."/>
            <person name="Prion F."/>
            <person name="Qin B."/>
            <person name="Qu C."/>
            <person name="Retzel E.F."/>
            <person name="Riddle C."/>
            <person name="Sallet E."/>
            <person name="Samain S."/>
            <person name="Samson N."/>
            <person name="Sanders I."/>
            <person name="Saurat O."/>
            <person name="Scarpelli C."/>
            <person name="Schiex T."/>
            <person name="Segurens B."/>
            <person name="Severin A.J."/>
            <person name="Sherrier D.J."/>
            <person name="Shi R."/>
            <person name="Sims S."/>
            <person name="Singer S.R."/>
            <person name="Sinharoy S."/>
            <person name="Sterck L."/>
            <person name="Viollet A."/>
            <person name="Wang B.B."/>
            <person name="Wang K."/>
            <person name="Wang M."/>
            <person name="Wang X."/>
            <person name="Warfsmann J."/>
            <person name="Weissenbach J."/>
            <person name="White D.D."/>
            <person name="White J.D."/>
            <person name="Wiley G.B."/>
            <person name="Wincker P."/>
            <person name="Xing Y."/>
            <person name="Yang L."/>
            <person name="Yao Z."/>
            <person name="Ying F."/>
            <person name="Zhai J."/>
            <person name="Zhou L."/>
            <person name="Zuber A."/>
            <person name="Denarie J."/>
            <person name="Dixon R.A."/>
            <person name="May G.D."/>
            <person name="Schwartz D.C."/>
            <person name="Rogers J."/>
            <person name="Quetier F."/>
            <person name="Town C.D."/>
            <person name="Roe B.A."/>
        </authorList>
    </citation>
    <scope>NUCLEOTIDE SEQUENCE [LARGE SCALE GENOMIC DNA]</scope>
    <source>
        <strain evidence="2">A17</strain>
        <strain evidence="3 4">cv. Jemalong A17</strain>
    </source>
</reference>
<organism evidence="2 4">
    <name type="scientific">Medicago truncatula</name>
    <name type="common">Barrel medic</name>
    <name type="synonym">Medicago tribuloides</name>
    <dbReference type="NCBI Taxonomy" id="3880"/>
    <lineage>
        <taxon>Eukaryota</taxon>
        <taxon>Viridiplantae</taxon>
        <taxon>Streptophyta</taxon>
        <taxon>Embryophyta</taxon>
        <taxon>Tracheophyta</taxon>
        <taxon>Spermatophyta</taxon>
        <taxon>Magnoliopsida</taxon>
        <taxon>eudicotyledons</taxon>
        <taxon>Gunneridae</taxon>
        <taxon>Pentapetalae</taxon>
        <taxon>rosids</taxon>
        <taxon>fabids</taxon>
        <taxon>Fabales</taxon>
        <taxon>Fabaceae</taxon>
        <taxon>Papilionoideae</taxon>
        <taxon>50 kb inversion clade</taxon>
        <taxon>NPAAA clade</taxon>
        <taxon>Hologalegina</taxon>
        <taxon>IRL clade</taxon>
        <taxon>Trifolieae</taxon>
        <taxon>Medicago</taxon>
    </lineage>
</organism>
<dbReference type="AlphaFoldDB" id="A0A072UA36"/>
<feature type="chain" id="PRO_5014499431" evidence="1">
    <location>
        <begin position="23"/>
        <end position="50"/>
    </location>
</feature>
<dbReference type="Proteomes" id="UP000002051">
    <property type="component" value="Chromosome 6"/>
</dbReference>
<feature type="signal peptide" evidence="1">
    <location>
        <begin position="1"/>
        <end position="22"/>
    </location>
</feature>
<dbReference type="EMBL" id="CM001222">
    <property type="protein sequence ID" value="KEH25948.1"/>
    <property type="molecule type" value="Genomic_DNA"/>
</dbReference>
<evidence type="ECO:0000313" key="4">
    <source>
        <dbReference type="Proteomes" id="UP000002051"/>
    </source>
</evidence>
<keyword evidence="1" id="KW-0732">Signal</keyword>
<evidence type="ECO:0000313" key="3">
    <source>
        <dbReference type="EnsemblPlants" id="KEH25948"/>
    </source>
</evidence>
<accession>A0A072UA36</accession>